<dbReference type="SUPFAM" id="SSF55729">
    <property type="entry name" value="Acyl-CoA N-acyltransferases (Nat)"/>
    <property type="match status" value="1"/>
</dbReference>
<evidence type="ECO:0000256" key="2">
    <source>
        <dbReference type="ARBA" id="ARBA00023315"/>
    </source>
</evidence>
<name>A0ABP8FC75_9BACT</name>
<evidence type="ECO:0000313" key="5">
    <source>
        <dbReference type="Proteomes" id="UP001501844"/>
    </source>
</evidence>
<dbReference type="InterPro" id="IPR016181">
    <property type="entry name" value="Acyl_CoA_acyltransferase"/>
</dbReference>
<feature type="domain" description="N-acetyltransferase" evidence="3">
    <location>
        <begin position="6"/>
        <end position="149"/>
    </location>
</feature>
<sequence>MVSLPTLIRPYTPVDQEPLLHLLRLNTPQYFAPEEEADFVQYLQNELEEYYVVEYQNQVVGCGGLNISKDKRTGYISWDIFHPAYQGKGLGTLLLQHRINRLLDHWAVEHIIVRTSQWVYAFYEKNGFELTEVVKDYWAPGFDLYKMNYAQKI</sequence>
<dbReference type="Pfam" id="PF00583">
    <property type="entry name" value="Acetyltransf_1"/>
    <property type="match status" value="1"/>
</dbReference>
<keyword evidence="1" id="KW-0808">Transferase</keyword>
<keyword evidence="5" id="KW-1185">Reference proteome</keyword>
<dbReference type="EMBL" id="BAABGX010000001">
    <property type="protein sequence ID" value="GAA4300092.1"/>
    <property type="molecule type" value="Genomic_DNA"/>
</dbReference>
<dbReference type="RefSeq" id="WP_345163020.1">
    <property type="nucleotide sequence ID" value="NZ_BAABGX010000001.1"/>
</dbReference>
<accession>A0ABP8FC75</accession>
<dbReference type="Proteomes" id="UP001501844">
    <property type="component" value="Unassembled WGS sequence"/>
</dbReference>
<gene>
    <name evidence="4" type="ORF">GCM10023183_10040</name>
</gene>
<dbReference type="PROSITE" id="PS51186">
    <property type="entry name" value="GNAT"/>
    <property type="match status" value="1"/>
</dbReference>
<evidence type="ECO:0000256" key="1">
    <source>
        <dbReference type="ARBA" id="ARBA00022679"/>
    </source>
</evidence>
<evidence type="ECO:0000313" key="4">
    <source>
        <dbReference type="EMBL" id="GAA4300092.1"/>
    </source>
</evidence>
<dbReference type="InterPro" id="IPR000182">
    <property type="entry name" value="GNAT_dom"/>
</dbReference>
<organism evidence="4 5">
    <name type="scientific">Nibribacter koreensis</name>
    <dbReference type="NCBI Taxonomy" id="1084519"/>
    <lineage>
        <taxon>Bacteria</taxon>
        <taxon>Pseudomonadati</taxon>
        <taxon>Bacteroidota</taxon>
        <taxon>Cytophagia</taxon>
        <taxon>Cytophagales</taxon>
        <taxon>Hymenobacteraceae</taxon>
        <taxon>Nibribacter</taxon>
    </lineage>
</organism>
<protein>
    <recommendedName>
        <fullName evidence="3">N-acetyltransferase domain-containing protein</fullName>
    </recommendedName>
</protein>
<dbReference type="InterPro" id="IPR050680">
    <property type="entry name" value="YpeA/RimI_acetyltransf"/>
</dbReference>
<proteinExistence type="predicted"/>
<dbReference type="Gene3D" id="3.40.630.30">
    <property type="match status" value="1"/>
</dbReference>
<keyword evidence="2" id="KW-0012">Acyltransferase</keyword>
<reference evidence="5" key="1">
    <citation type="journal article" date="2019" name="Int. J. Syst. Evol. Microbiol.">
        <title>The Global Catalogue of Microorganisms (GCM) 10K type strain sequencing project: providing services to taxonomists for standard genome sequencing and annotation.</title>
        <authorList>
            <consortium name="The Broad Institute Genomics Platform"/>
            <consortium name="The Broad Institute Genome Sequencing Center for Infectious Disease"/>
            <person name="Wu L."/>
            <person name="Ma J."/>
        </authorList>
    </citation>
    <scope>NUCLEOTIDE SEQUENCE [LARGE SCALE GENOMIC DNA]</scope>
    <source>
        <strain evidence="5">JCM 17917</strain>
    </source>
</reference>
<dbReference type="PANTHER" id="PTHR43420">
    <property type="entry name" value="ACETYLTRANSFERASE"/>
    <property type="match status" value="1"/>
</dbReference>
<dbReference type="CDD" id="cd04301">
    <property type="entry name" value="NAT_SF"/>
    <property type="match status" value="1"/>
</dbReference>
<evidence type="ECO:0000259" key="3">
    <source>
        <dbReference type="PROSITE" id="PS51186"/>
    </source>
</evidence>
<comment type="caution">
    <text evidence="4">The sequence shown here is derived from an EMBL/GenBank/DDBJ whole genome shotgun (WGS) entry which is preliminary data.</text>
</comment>